<dbReference type="AlphaFoldDB" id="A0A5E8CMI6"/>
<dbReference type="CDD" id="cd00567">
    <property type="entry name" value="ACAD"/>
    <property type="match status" value="1"/>
</dbReference>
<dbReference type="Pfam" id="PF02771">
    <property type="entry name" value="Acyl-CoA_dh_N"/>
    <property type="match status" value="1"/>
</dbReference>
<gene>
    <name evidence="15" type="ORF">CPAV1605_1312</name>
</gene>
<dbReference type="Pfam" id="PF00441">
    <property type="entry name" value="Acyl-CoA_dh_1"/>
    <property type="match status" value="1"/>
</dbReference>
<dbReference type="InterPro" id="IPR009100">
    <property type="entry name" value="AcylCoA_DH/oxidase_NM_dom_sf"/>
</dbReference>
<comment type="catalytic activity">
    <reaction evidence="11">
        <text>a long-chain 2,3-saturated fatty acyl-CoA + oxidized [electron-transfer flavoprotein] + H(+) = a long-chain (2E)-enoyl-CoA + reduced [electron-transfer flavoprotein]</text>
        <dbReference type="Rhea" id="RHEA:17721"/>
        <dbReference type="Rhea" id="RHEA-COMP:10685"/>
        <dbReference type="Rhea" id="RHEA-COMP:10686"/>
        <dbReference type="ChEBI" id="CHEBI:15378"/>
        <dbReference type="ChEBI" id="CHEBI:57692"/>
        <dbReference type="ChEBI" id="CHEBI:58307"/>
        <dbReference type="ChEBI" id="CHEBI:83721"/>
        <dbReference type="ChEBI" id="CHEBI:83727"/>
        <dbReference type="EC" id="1.3.8.8"/>
    </reaction>
</comment>
<dbReference type="UniPathway" id="UPA00659"/>
<comment type="cofactor">
    <cofactor evidence="1">
        <name>FAD</name>
        <dbReference type="ChEBI" id="CHEBI:57692"/>
    </cofactor>
</comment>
<evidence type="ECO:0000256" key="3">
    <source>
        <dbReference type="ARBA" id="ARBA00009347"/>
    </source>
</evidence>
<dbReference type="PANTHER" id="PTHR48083:SF2">
    <property type="entry name" value="MEDIUM-CHAIN SPECIFIC ACYL-COA DEHYDROGENASE, MITOCHONDRIAL"/>
    <property type="match status" value="1"/>
</dbReference>
<evidence type="ECO:0000256" key="6">
    <source>
        <dbReference type="ARBA" id="ARBA00020144"/>
    </source>
</evidence>
<dbReference type="GO" id="GO:0033539">
    <property type="term" value="P:fatty acid beta-oxidation using acyl-CoA dehydrogenase"/>
    <property type="evidence" value="ECO:0007669"/>
    <property type="project" value="InterPro"/>
</dbReference>
<dbReference type="Gene3D" id="1.10.540.10">
    <property type="entry name" value="Acyl-CoA dehydrogenase/oxidase, N-terminal domain"/>
    <property type="match status" value="1"/>
</dbReference>
<reference evidence="15" key="1">
    <citation type="submission" date="2019-09" db="EMBL/GenBank/DDBJ databases">
        <authorList>
            <person name="Needham M D."/>
        </authorList>
    </citation>
    <scope>NUCLEOTIDE SEQUENCE</scope>
</reference>
<comment type="pathway">
    <text evidence="2">Lipid metabolism; fatty acid beta-oxidation.</text>
</comment>
<comment type="catalytic activity">
    <reaction evidence="10">
        <text>a medium-chain 2,3-saturated fatty acyl-CoA + oxidized [electron-transfer flavoprotein] + H(+) = a medium-chain (2E)-enoyl-CoA + reduced [electron-transfer flavoprotein]</text>
        <dbReference type="Rhea" id="RHEA:14477"/>
        <dbReference type="Rhea" id="RHEA-COMP:10685"/>
        <dbReference type="Rhea" id="RHEA-COMP:10686"/>
        <dbReference type="ChEBI" id="CHEBI:15378"/>
        <dbReference type="ChEBI" id="CHEBI:57692"/>
        <dbReference type="ChEBI" id="CHEBI:58307"/>
        <dbReference type="ChEBI" id="CHEBI:83723"/>
        <dbReference type="ChEBI" id="CHEBI:83726"/>
        <dbReference type="EC" id="1.3.8.7"/>
    </reaction>
</comment>
<dbReference type="SUPFAM" id="SSF56645">
    <property type="entry name" value="Acyl-CoA dehydrogenase NM domain-like"/>
    <property type="match status" value="1"/>
</dbReference>
<dbReference type="InterPro" id="IPR015396">
    <property type="entry name" value="FadE_C"/>
</dbReference>
<accession>A0A5E8CMI6</accession>
<feature type="domain" description="Acyl-CoA dehydrogenase C-terminal bacterial-type" evidence="14">
    <location>
        <begin position="436"/>
        <end position="608"/>
    </location>
</feature>
<dbReference type="Gene3D" id="1.20.140.10">
    <property type="entry name" value="Butyryl-CoA Dehydrogenase, subunit A, domain 3"/>
    <property type="match status" value="1"/>
</dbReference>
<dbReference type="EC" id="1.3.8.7" evidence="4"/>
<evidence type="ECO:0000259" key="12">
    <source>
        <dbReference type="Pfam" id="PF00441"/>
    </source>
</evidence>
<dbReference type="SUPFAM" id="SSF47203">
    <property type="entry name" value="Acyl-CoA dehydrogenase C-terminal domain-like"/>
    <property type="match status" value="1"/>
</dbReference>
<feature type="domain" description="Acyl-CoA dehydrogenase/oxidase N-terminal" evidence="13">
    <location>
        <begin position="56"/>
        <end position="159"/>
    </location>
</feature>
<sequence>MTKFFYNLVKKMIPRISETELIALRSGTTSMDRQIFEGKVKLPKSFHPSENKLQLFDTKINNLIKRYGNQAIYPSKNSNEIMNHIKKNKFFSFIIDEKYGGHKLSVKELSSALTKITSANPALGVIVMVPNSLGPGELLAHYGTENQKDKYLPGLANGEYVPCFGLTGPNNGSDAAGQIDQGTLKLKNGKPVIEVSINKRYITLAPVSNLVGLAFRLNDPDKLLKSGQEGITVALIEGDHHGLIKETHHNPMNTGFPNGTLKGTFDLELDQIIGGEENAGNGWKMLMECLAAGRAVSLPASALASVKVATYGIFNYANHRRQFNIPLMKMEGVNDKFLDMMFHTWCVQSGIHLTNTLLDQGEKPAVLSALMKQQTTDRAREVINNGMDIHAGSSICLGENNFIEKFYRSAPVGITVEGSNTLTRNLIIFGQGLNKSHPYIFPVLDSILNDNVTDFNKNFKNIVGHSIKLYFKSWNPLYQPLEKQTIDFACLSNFVALKGGAIKREQYLSADMADIFSNIYLAYAIRWYEKENKISNIFTQYCIDRLLNENKVIFNRVLQNMNFKLPLYHLRKRVEVDNYQNKRFVLDEISNNPKIMEHIKEDIYTEGTILEDLEKLNELDIKSSEYKQIYDTVVSVGEYKNI</sequence>
<evidence type="ECO:0000256" key="4">
    <source>
        <dbReference type="ARBA" id="ARBA00012033"/>
    </source>
</evidence>
<evidence type="ECO:0000256" key="7">
    <source>
        <dbReference type="ARBA" id="ARBA00022630"/>
    </source>
</evidence>
<evidence type="ECO:0000259" key="13">
    <source>
        <dbReference type="Pfam" id="PF02771"/>
    </source>
</evidence>
<dbReference type="EC" id="1.3.8.8" evidence="5"/>
<evidence type="ECO:0000256" key="10">
    <source>
        <dbReference type="ARBA" id="ARBA00047882"/>
    </source>
</evidence>
<dbReference type="Pfam" id="PF09317">
    <property type="entry name" value="ACDH_C"/>
    <property type="match status" value="1"/>
</dbReference>
<evidence type="ECO:0000256" key="11">
    <source>
        <dbReference type="ARBA" id="ARBA00049247"/>
    </source>
</evidence>
<keyword evidence="8" id="KW-0274">FAD</keyword>
<organism evidence="15">
    <name type="scientific">seawater metagenome</name>
    <dbReference type="NCBI Taxonomy" id="1561972"/>
    <lineage>
        <taxon>unclassified sequences</taxon>
        <taxon>metagenomes</taxon>
        <taxon>ecological metagenomes</taxon>
    </lineage>
</organism>
<dbReference type="InterPro" id="IPR013786">
    <property type="entry name" value="AcylCoA_DH/ox_N"/>
</dbReference>
<dbReference type="GO" id="GO:0050660">
    <property type="term" value="F:flavin adenine dinucleotide binding"/>
    <property type="evidence" value="ECO:0007669"/>
    <property type="project" value="InterPro"/>
</dbReference>
<evidence type="ECO:0000256" key="1">
    <source>
        <dbReference type="ARBA" id="ARBA00001974"/>
    </source>
</evidence>
<protein>
    <recommendedName>
        <fullName evidence="6">Acyl-coenzyme A dehydrogenase</fullName>
        <ecNumber evidence="4">1.3.8.7</ecNumber>
        <ecNumber evidence="5">1.3.8.8</ecNumber>
    </recommendedName>
</protein>
<evidence type="ECO:0000256" key="8">
    <source>
        <dbReference type="ARBA" id="ARBA00022827"/>
    </source>
</evidence>
<dbReference type="GO" id="GO:0004466">
    <property type="term" value="F:long-chain fatty acyl-CoA dehydrogenase activity"/>
    <property type="evidence" value="ECO:0007669"/>
    <property type="project" value="UniProtKB-EC"/>
</dbReference>
<dbReference type="Gene3D" id="2.40.110.10">
    <property type="entry name" value="Butyryl-CoA Dehydrogenase, subunit A, domain 2"/>
    <property type="match status" value="1"/>
</dbReference>
<comment type="similarity">
    <text evidence="3">Belongs to the acyl-CoA dehydrogenase family.</text>
</comment>
<name>A0A5E8CMI6_9ZZZZ</name>
<evidence type="ECO:0000256" key="2">
    <source>
        <dbReference type="ARBA" id="ARBA00005005"/>
    </source>
</evidence>
<dbReference type="InterPro" id="IPR046373">
    <property type="entry name" value="Acyl-CoA_Oxase/DH_mid-dom_sf"/>
</dbReference>
<dbReference type="GO" id="GO:0005737">
    <property type="term" value="C:cytoplasm"/>
    <property type="evidence" value="ECO:0007669"/>
    <property type="project" value="TreeGrafter"/>
</dbReference>
<evidence type="ECO:0000256" key="5">
    <source>
        <dbReference type="ARBA" id="ARBA00012040"/>
    </source>
</evidence>
<keyword evidence="7" id="KW-0285">Flavoprotein</keyword>
<evidence type="ECO:0000313" key="15">
    <source>
        <dbReference type="EMBL" id="VVU95560.1"/>
    </source>
</evidence>
<dbReference type="InterPro" id="IPR036250">
    <property type="entry name" value="AcylCo_DH-like_C"/>
</dbReference>
<dbReference type="InterPro" id="IPR050741">
    <property type="entry name" value="Acyl-CoA_dehydrogenase"/>
</dbReference>
<dbReference type="EMBL" id="CABVLZ010000005">
    <property type="protein sequence ID" value="VVU95560.1"/>
    <property type="molecule type" value="Genomic_DNA"/>
</dbReference>
<dbReference type="InterPro" id="IPR037069">
    <property type="entry name" value="AcylCoA_DH/ox_N_sf"/>
</dbReference>
<keyword evidence="9" id="KW-0560">Oxidoreductase</keyword>
<feature type="domain" description="Acyl-CoA dehydrogenase/oxidase C-terminal" evidence="12">
    <location>
        <begin position="280"/>
        <end position="427"/>
    </location>
</feature>
<dbReference type="GO" id="GO:0070991">
    <property type="term" value="F:medium-chain fatty acyl-CoA dehydrogenase activity"/>
    <property type="evidence" value="ECO:0007669"/>
    <property type="project" value="UniProtKB-EC"/>
</dbReference>
<dbReference type="InterPro" id="IPR009075">
    <property type="entry name" value="AcylCo_DH/oxidase_C"/>
</dbReference>
<proteinExistence type="inferred from homology"/>
<evidence type="ECO:0000259" key="14">
    <source>
        <dbReference type="Pfam" id="PF09317"/>
    </source>
</evidence>
<evidence type="ECO:0000256" key="9">
    <source>
        <dbReference type="ARBA" id="ARBA00023002"/>
    </source>
</evidence>
<dbReference type="PANTHER" id="PTHR48083">
    <property type="entry name" value="MEDIUM-CHAIN SPECIFIC ACYL-COA DEHYDROGENASE, MITOCHONDRIAL-RELATED"/>
    <property type="match status" value="1"/>
</dbReference>